<feature type="domain" description="DSBA-like thioredoxin" evidence="1">
    <location>
        <begin position="4"/>
        <end position="186"/>
    </location>
</feature>
<dbReference type="Proteomes" id="UP001524501">
    <property type="component" value="Unassembled WGS sequence"/>
</dbReference>
<comment type="caution">
    <text evidence="2">The sequence shown here is derived from an EMBL/GenBank/DDBJ whole genome shotgun (WGS) entry which is preliminary data.</text>
</comment>
<accession>A0ABT1QBP9</accession>
<dbReference type="RefSeq" id="WP_255968134.1">
    <property type="nucleotide sequence ID" value="NZ_JANFQF010000007.1"/>
</dbReference>
<dbReference type="InterPro" id="IPR001853">
    <property type="entry name" value="DSBA-like_thioredoxin_dom"/>
</dbReference>
<dbReference type="Pfam" id="PF01323">
    <property type="entry name" value="DSBA"/>
    <property type="match status" value="1"/>
</dbReference>
<proteinExistence type="predicted"/>
<dbReference type="EMBL" id="JANFQF010000007">
    <property type="protein sequence ID" value="MCQ4119708.1"/>
    <property type="molecule type" value="Genomic_DNA"/>
</dbReference>
<protein>
    <submittedName>
        <fullName evidence="2">DsbA family protein</fullName>
    </submittedName>
</protein>
<dbReference type="Gene3D" id="3.40.30.10">
    <property type="entry name" value="Glutaredoxin"/>
    <property type="match status" value="1"/>
</dbReference>
<dbReference type="InterPro" id="IPR036249">
    <property type="entry name" value="Thioredoxin-like_sf"/>
</dbReference>
<evidence type="ECO:0000313" key="3">
    <source>
        <dbReference type="Proteomes" id="UP001524501"/>
    </source>
</evidence>
<dbReference type="PANTHER" id="PTHR13887">
    <property type="entry name" value="GLUTATHIONE S-TRANSFERASE KAPPA"/>
    <property type="match status" value="1"/>
</dbReference>
<organism evidence="2 3">
    <name type="scientific">Rhodococcus tibetensis</name>
    <dbReference type="NCBI Taxonomy" id="2965064"/>
    <lineage>
        <taxon>Bacteria</taxon>
        <taxon>Bacillati</taxon>
        <taxon>Actinomycetota</taxon>
        <taxon>Actinomycetes</taxon>
        <taxon>Mycobacteriales</taxon>
        <taxon>Nocardiaceae</taxon>
        <taxon>Rhodococcus</taxon>
    </lineage>
</organism>
<keyword evidence="3" id="KW-1185">Reference proteome</keyword>
<evidence type="ECO:0000259" key="1">
    <source>
        <dbReference type="Pfam" id="PF01323"/>
    </source>
</evidence>
<evidence type="ECO:0000313" key="2">
    <source>
        <dbReference type="EMBL" id="MCQ4119708.1"/>
    </source>
</evidence>
<name>A0ABT1QBP9_9NOCA</name>
<sequence>MTVQIHIWSDYVCPFCLIADELIERAIADRAYVEVVHHANELRPYPTPTLRPEDEYLPDIWQRTVYPMARHHEVPMTLPSVSPQPYTRLAFRGAQYAADQGLGGDYHRRLLTAFFREDLDIGDREVLARLAEEAGLDPVAYSAALDQEEYAERHRQALAESERMEITVVPTIVIGGRRINGVATEGVIRRALDEAAAA</sequence>
<dbReference type="SUPFAM" id="SSF52833">
    <property type="entry name" value="Thioredoxin-like"/>
    <property type="match status" value="1"/>
</dbReference>
<reference evidence="2 3" key="1">
    <citation type="submission" date="2022-07" db="EMBL/GenBank/DDBJ databases">
        <title>Degradation activity of malathion, p-nitrophenol and potential low-temperature adaptation strategy of Rhodococcus sp. FXJ9.536.</title>
        <authorList>
            <person name="Huang J."/>
            <person name="Huang Y."/>
        </authorList>
    </citation>
    <scope>NUCLEOTIDE SEQUENCE [LARGE SCALE GENOMIC DNA]</scope>
    <source>
        <strain evidence="2 3">FXJ9.536</strain>
    </source>
</reference>
<dbReference type="PANTHER" id="PTHR13887:SF33">
    <property type="entry name" value="ISOMERASE"/>
    <property type="match status" value="1"/>
</dbReference>
<gene>
    <name evidence="2" type="ORF">NOF53_11110</name>
</gene>